<dbReference type="PRINTS" id="PR00080">
    <property type="entry name" value="SDRFAMILY"/>
</dbReference>
<dbReference type="PRINTS" id="PR00081">
    <property type="entry name" value="GDHRDH"/>
</dbReference>
<dbReference type="InterPro" id="IPR050259">
    <property type="entry name" value="SDR"/>
</dbReference>
<dbReference type="GO" id="GO:0016491">
    <property type="term" value="F:oxidoreductase activity"/>
    <property type="evidence" value="ECO:0007669"/>
    <property type="project" value="UniProtKB-KW"/>
</dbReference>
<name>A0A401ZLM9_9CHLR</name>
<organism evidence="5 6">
    <name type="scientific">Dictyobacter aurantiacus</name>
    <dbReference type="NCBI Taxonomy" id="1936993"/>
    <lineage>
        <taxon>Bacteria</taxon>
        <taxon>Bacillati</taxon>
        <taxon>Chloroflexota</taxon>
        <taxon>Ktedonobacteria</taxon>
        <taxon>Ktedonobacterales</taxon>
        <taxon>Dictyobacteraceae</taxon>
        <taxon>Dictyobacter</taxon>
    </lineage>
</organism>
<reference evidence="6" key="1">
    <citation type="submission" date="2018-12" db="EMBL/GenBank/DDBJ databases">
        <title>Tengunoibacter tsumagoiensis gen. nov., sp. nov., Dictyobacter kobayashii sp. nov., D. alpinus sp. nov., and D. joshuensis sp. nov. and description of Dictyobacteraceae fam. nov. within the order Ktedonobacterales isolated from Tengu-no-mugimeshi.</title>
        <authorList>
            <person name="Wang C.M."/>
            <person name="Zheng Y."/>
            <person name="Sakai Y."/>
            <person name="Toyoda A."/>
            <person name="Minakuchi Y."/>
            <person name="Abe K."/>
            <person name="Yokota A."/>
            <person name="Yabe S."/>
        </authorList>
    </citation>
    <scope>NUCLEOTIDE SEQUENCE [LARGE SCALE GENOMIC DNA]</scope>
    <source>
        <strain evidence="6">S-27</strain>
    </source>
</reference>
<dbReference type="EMBL" id="BIFQ01000002">
    <property type="protein sequence ID" value="GCE07789.1"/>
    <property type="molecule type" value="Genomic_DNA"/>
</dbReference>
<dbReference type="SUPFAM" id="SSF51735">
    <property type="entry name" value="NAD(P)-binding Rossmann-fold domains"/>
    <property type="match status" value="1"/>
</dbReference>
<dbReference type="InterPro" id="IPR036291">
    <property type="entry name" value="NAD(P)-bd_dom_sf"/>
</dbReference>
<dbReference type="PANTHER" id="PTHR42879:SF2">
    <property type="entry name" value="3-OXOACYL-[ACYL-CARRIER-PROTEIN] REDUCTASE FABG"/>
    <property type="match status" value="1"/>
</dbReference>
<dbReference type="CDD" id="cd05233">
    <property type="entry name" value="SDR_c"/>
    <property type="match status" value="1"/>
</dbReference>
<dbReference type="RefSeq" id="WP_126599871.1">
    <property type="nucleotide sequence ID" value="NZ_BIFQ01000002.1"/>
</dbReference>
<keyword evidence="6" id="KW-1185">Reference proteome</keyword>
<evidence type="ECO:0000259" key="4">
    <source>
        <dbReference type="SMART" id="SM00822"/>
    </source>
</evidence>
<evidence type="ECO:0000313" key="5">
    <source>
        <dbReference type="EMBL" id="GCE07789.1"/>
    </source>
</evidence>
<dbReference type="SMART" id="SM00822">
    <property type="entry name" value="PKS_KR"/>
    <property type="match status" value="1"/>
</dbReference>
<gene>
    <name evidence="5" type="ORF">KDAU_51180</name>
</gene>
<dbReference type="Gene3D" id="3.40.50.720">
    <property type="entry name" value="NAD(P)-binding Rossmann-like Domain"/>
    <property type="match status" value="1"/>
</dbReference>
<accession>A0A401ZLM9</accession>
<dbReference type="PANTHER" id="PTHR42879">
    <property type="entry name" value="3-OXOACYL-(ACYL-CARRIER-PROTEIN) REDUCTASE"/>
    <property type="match status" value="1"/>
</dbReference>
<dbReference type="InterPro" id="IPR057326">
    <property type="entry name" value="KR_dom"/>
</dbReference>
<dbReference type="AlphaFoldDB" id="A0A401ZLM9"/>
<sequence length="259" mass="27573">MNELQEKVALVTGGGRGIGRAIALALAQTGCNVAVLARTQGEIEQVTAEIQATGRRSFAIRSDLSDGKAITHAFAAITEELGPIAILVNNAGVVEPIGSIQTIDPDAWAQAIDINLIAAFRWMHACLPMMLERGWGRIINISTGAATGTGMENSSAYSTSKAGLEMLTRNSAAELRETGVTVNAVHPGAVDTAMQAHIRGLPIEQVGQQIYDRFKGLYEQGTLLEPSQPARLVVNLLRGESTGKIVSIYDQQGQELLKQ</sequence>
<dbReference type="InterPro" id="IPR002347">
    <property type="entry name" value="SDR_fam"/>
</dbReference>
<evidence type="ECO:0000256" key="1">
    <source>
        <dbReference type="ARBA" id="ARBA00006484"/>
    </source>
</evidence>
<dbReference type="FunFam" id="3.40.50.720:FF:000084">
    <property type="entry name" value="Short-chain dehydrogenase reductase"/>
    <property type="match status" value="1"/>
</dbReference>
<protein>
    <submittedName>
        <fullName evidence="5">3-oxoacyl-ACP reductase</fullName>
    </submittedName>
</protein>
<keyword evidence="2" id="KW-0560">Oxidoreductase</keyword>
<evidence type="ECO:0000313" key="6">
    <source>
        <dbReference type="Proteomes" id="UP000287224"/>
    </source>
</evidence>
<dbReference type="OrthoDB" id="9794387at2"/>
<comment type="caution">
    <text evidence="5">The sequence shown here is derived from an EMBL/GenBank/DDBJ whole genome shotgun (WGS) entry which is preliminary data.</text>
</comment>
<dbReference type="Pfam" id="PF00106">
    <property type="entry name" value="adh_short"/>
    <property type="match status" value="1"/>
</dbReference>
<evidence type="ECO:0000256" key="2">
    <source>
        <dbReference type="ARBA" id="ARBA00023002"/>
    </source>
</evidence>
<dbReference type="Proteomes" id="UP000287224">
    <property type="component" value="Unassembled WGS sequence"/>
</dbReference>
<comment type="similarity">
    <text evidence="1 3">Belongs to the short-chain dehydrogenases/reductases (SDR) family.</text>
</comment>
<evidence type="ECO:0000256" key="3">
    <source>
        <dbReference type="RuleBase" id="RU000363"/>
    </source>
</evidence>
<proteinExistence type="inferred from homology"/>
<feature type="domain" description="Ketoreductase" evidence="4">
    <location>
        <begin position="7"/>
        <end position="188"/>
    </location>
</feature>